<evidence type="ECO:0000313" key="2">
    <source>
        <dbReference type="EMBL" id="KAL1493888.1"/>
    </source>
</evidence>
<sequence>MLRKPKSQELTNKNKSFGRNKGSKLEEKISSWAIAKNEIAEMQKKAFLEEYAEKLAHLKKMNRLEEMYKIEGYEIEKAFTQKEQALKLKLLEVQIDSYTSSIQKVVKK</sequence>
<accession>A0ABD1EGV3</accession>
<comment type="caution">
    <text evidence="2">The sequence shown here is derived from an EMBL/GenBank/DDBJ whole genome shotgun (WGS) entry which is preliminary data.</text>
</comment>
<evidence type="ECO:0000313" key="3">
    <source>
        <dbReference type="Proteomes" id="UP001566132"/>
    </source>
</evidence>
<organism evidence="2 3">
    <name type="scientific">Hypothenemus hampei</name>
    <name type="common">Coffee berry borer</name>
    <dbReference type="NCBI Taxonomy" id="57062"/>
    <lineage>
        <taxon>Eukaryota</taxon>
        <taxon>Metazoa</taxon>
        <taxon>Ecdysozoa</taxon>
        <taxon>Arthropoda</taxon>
        <taxon>Hexapoda</taxon>
        <taxon>Insecta</taxon>
        <taxon>Pterygota</taxon>
        <taxon>Neoptera</taxon>
        <taxon>Endopterygota</taxon>
        <taxon>Coleoptera</taxon>
        <taxon>Polyphaga</taxon>
        <taxon>Cucujiformia</taxon>
        <taxon>Curculionidae</taxon>
        <taxon>Scolytinae</taxon>
        <taxon>Hypothenemus</taxon>
    </lineage>
</organism>
<gene>
    <name evidence="2" type="ORF">ABEB36_009572</name>
</gene>
<feature type="region of interest" description="Disordered" evidence="1">
    <location>
        <begin position="1"/>
        <end position="25"/>
    </location>
</feature>
<name>A0ABD1EGV3_HYPHA</name>
<protein>
    <submittedName>
        <fullName evidence="2">Uncharacterized protein</fullName>
    </submittedName>
</protein>
<reference evidence="2 3" key="1">
    <citation type="submission" date="2024-05" db="EMBL/GenBank/DDBJ databases">
        <title>Genetic variation in Jamaican populations of the coffee berry borer (Hypothenemus hampei).</title>
        <authorList>
            <person name="Errbii M."/>
            <person name="Myrie A."/>
        </authorList>
    </citation>
    <scope>NUCLEOTIDE SEQUENCE [LARGE SCALE GENOMIC DNA]</scope>
    <source>
        <strain evidence="2">JA-Hopewell-2020-01-JO</strain>
        <tissue evidence="2">Whole body</tissue>
    </source>
</reference>
<keyword evidence="3" id="KW-1185">Reference proteome</keyword>
<proteinExistence type="predicted"/>
<dbReference type="Proteomes" id="UP001566132">
    <property type="component" value="Unassembled WGS sequence"/>
</dbReference>
<dbReference type="EMBL" id="JBDJPC010000007">
    <property type="protein sequence ID" value="KAL1493888.1"/>
    <property type="molecule type" value="Genomic_DNA"/>
</dbReference>
<evidence type="ECO:0000256" key="1">
    <source>
        <dbReference type="SAM" id="MobiDB-lite"/>
    </source>
</evidence>
<dbReference type="AlphaFoldDB" id="A0ABD1EGV3"/>